<reference evidence="9" key="2">
    <citation type="submission" date="2018-06" db="EMBL/GenBank/DDBJ databases">
        <title>Genome sequence of Rhodanobacteraceae bacterium strain Dysh456.</title>
        <authorList>
            <person name="Fukui M."/>
        </authorList>
    </citation>
    <scope>NUCLEOTIDE SEQUENCE [LARGE SCALE GENOMIC DNA]</scope>
    <source>
        <strain evidence="9">Dysh456</strain>
    </source>
</reference>
<evidence type="ECO:0000256" key="2">
    <source>
        <dbReference type="ARBA" id="ARBA00022723"/>
    </source>
</evidence>
<organism evidence="8 9">
    <name type="scientific">Aerosticca soli</name>
    <dbReference type="NCBI Taxonomy" id="2010829"/>
    <lineage>
        <taxon>Bacteria</taxon>
        <taxon>Pseudomonadati</taxon>
        <taxon>Pseudomonadota</taxon>
        <taxon>Gammaproteobacteria</taxon>
        <taxon>Lysobacterales</taxon>
        <taxon>Rhodanobacteraceae</taxon>
        <taxon>Aerosticca</taxon>
    </lineage>
</organism>
<evidence type="ECO:0000256" key="3">
    <source>
        <dbReference type="ARBA" id="ARBA00023004"/>
    </source>
</evidence>
<dbReference type="InterPro" id="IPR036909">
    <property type="entry name" value="Cyt_c-like_dom_sf"/>
</dbReference>
<reference evidence="9" key="1">
    <citation type="submission" date="2018-04" db="EMBL/GenBank/DDBJ databases">
        <authorList>
            <person name="Watanabe M."/>
            <person name="Kojima H."/>
        </authorList>
    </citation>
    <scope>NUCLEOTIDE SEQUENCE [LARGE SCALE GENOMIC DNA]</scope>
    <source>
        <strain evidence="9">Dysh456</strain>
    </source>
</reference>
<keyword evidence="6" id="KW-0812">Transmembrane</keyword>
<feature type="compositionally biased region" description="Basic and acidic residues" evidence="5">
    <location>
        <begin position="207"/>
        <end position="221"/>
    </location>
</feature>
<feature type="compositionally biased region" description="Basic and acidic residues" evidence="5">
    <location>
        <begin position="182"/>
        <end position="199"/>
    </location>
</feature>
<dbReference type="GO" id="GO:0009055">
    <property type="term" value="F:electron transfer activity"/>
    <property type="evidence" value="ECO:0007669"/>
    <property type="project" value="InterPro"/>
</dbReference>
<feature type="domain" description="Cytochrome c" evidence="7">
    <location>
        <begin position="72"/>
        <end position="156"/>
    </location>
</feature>
<protein>
    <submittedName>
        <fullName evidence="8">Cytochrome c family protein</fullName>
    </submittedName>
</protein>
<dbReference type="EMBL" id="AP018560">
    <property type="protein sequence ID" value="BBD80163.1"/>
    <property type="molecule type" value="Genomic_DNA"/>
</dbReference>
<dbReference type="RefSeq" id="WP_126537913.1">
    <property type="nucleotide sequence ID" value="NZ_AP018560.1"/>
</dbReference>
<dbReference type="PROSITE" id="PS51007">
    <property type="entry name" value="CYTC"/>
    <property type="match status" value="1"/>
</dbReference>
<keyword evidence="9" id="KW-1185">Reference proteome</keyword>
<gene>
    <name evidence="8" type="ORF">ALSL_1506</name>
</gene>
<dbReference type="InterPro" id="IPR009056">
    <property type="entry name" value="Cyt_c-like_dom"/>
</dbReference>
<dbReference type="OrthoDB" id="9765171at2"/>
<feature type="transmembrane region" description="Helical" evidence="6">
    <location>
        <begin position="12"/>
        <end position="32"/>
    </location>
</feature>
<keyword evidence="6" id="KW-0472">Membrane</keyword>
<keyword evidence="2 4" id="KW-0479">Metal-binding</keyword>
<dbReference type="SUPFAM" id="SSF46626">
    <property type="entry name" value="Cytochrome c"/>
    <property type="match status" value="1"/>
</dbReference>
<dbReference type="Pfam" id="PF14534">
    <property type="entry name" value="DUF4440"/>
    <property type="match status" value="1"/>
</dbReference>
<dbReference type="Gene3D" id="3.10.450.50">
    <property type="match status" value="1"/>
</dbReference>
<sequence length="367" mass="39301">MKQHVKHYSIAVVALLAILIAGGAVFIYSGIYNIGADDHHTRPVFAILQTLRERSIHARSEDIQVPNLKDPQLILKGAGQYAAMCTDCHLKPGMSDSEIRPGLYPQPPNLSQVRVDPKDAFWIIKHGIKMSAMPAWGTSHDDDTIWSMVAFLQQLPDMTPQQYKDMVAKAPPDEDMDMGDEAGGHHSHGGDEAEGHHQGEGGSMDAMDEHAAGAGHSHGDEPQAASGPEAPLSRDGLTPKAAPDAEEVAQAFHGALEHGDRTVVLGLLAPEATLSEGGQTQSRAAYAAGHLSEDLAFMKSAKVVPLWMGSMPMGDTAMVGSESRITGTHNGKPFALRSRERLTLKKVGAAWKITAVQWQSAPEASTP</sequence>
<dbReference type="Proteomes" id="UP000270530">
    <property type="component" value="Chromosome"/>
</dbReference>
<dbReference type="InterPro" id="IPR027843">
    <property type="entry name" value="DUF4440"/>
</dbReference>
<evidence type="ECO:0000256" key="6">
    <source>
        <dbReference type="SAM" id="Phobius"/>
    </source>
</evidence>
<dbReference type="SUPFAM" id="SSF54427">
    <property type="entry name" value="NTF2-like"/>
    <property type="match status" value="1"/>
</dbReference>
<evidence type="ECO:0000256" key="4">
    <source>
        <dbReference type="PROSITE-ProRule" id="PRU00433"/>
    </source>
</evidence>
<evidence type="ECO:0000256" key="5">
    <source>
        <dbReference type="SAM" id="MobiDB-lite"/>
    </source>
</evidence>
<dbReference type="AlphaFoldDB" id="A0A2Z6E541"/>
<dbReference type="GO" id="GO:0020037">
    <property type="term" value="F:heme binding"/>
    <property type="evidence" value="ECO:0007669"/>
    <property type="project" value="InterPro"/>
</dbReference>
<dbReference type="InterPro" id="IPR032710">
    <property type="entry name" value="NTF2-like_dom_sf"/>
</dbReference>
<dbReference type="Pfam" id="PF13442">
    <property type="entry name" value="Cytochrome_CBB3"/>
    <property type="match status" value="1"/>
</dbReference>
<name>A0A2Z6E541_9GAMM</name>
<keyword evidence="1 4" id="KW-0349">Heme</keyword>
<accession>A0A2Z6E541</accession>
<evidence type="ECO:0000313" key="9">
    <source>
        <dbReference type="Proteomes" id="UP000270530"/>
    </source>
</evidence>
<proteinExistence type="predicted"/>
<evidence type="ECO:0000313" key="8">
    <source>
        <dbReference type="EMBL" id="BBD80163.1"/>
    </source>
</evidence>
<keyword evidence="3 4" id="KW-0408">Iron</keyword>
<evidence type="ECO:0000256" key="1">
    <source>
        <dbReference type="ARBA" id="ARBA00022617"/>
    </source>
</evidence>
<keyword evidence="6" id="KW-1133">Transmembrane helix</keyword>
<dbReference type="GO" id="GO:0046872">
    <property type="term" value="F:metal ion binding"/>
    <property type="evidence" value="ECO:0007669"/>
    <property type="project" value="UniProtKB-KW"/>
</dbReference>
<dbReference type="KEGG" id="rbd:ALSL_1506"/>
<dbReference type="Gene3D" id="1.10.760.10">
    <property type="entry name" value="Cytochrome c-like domain"/>
    <property type="match status" value="1"/>
</dbReference>
<evidence type="ECO:0000259" key="7">
    <source>
        <dbReference type="PROSITE" id="PS51007"/>
    </source>
</evidence>
<feature type="region of interest" description="Disordered" evidence="5">
    <location>
        <begin position="170"/>
        <end position="242"/>
    </location>
</feature>